<dbReference type="InterPro" id="IPR051682">
    <property type="entry name" value="Mito_Persulfide_Diox"/>
</dbReference>
<sequence>AGGRIAIGARIVEVQAIFGRVFNLEPAFRSDGSQFDHLFQDGETFRIGELEAAVIALPGHTPADVGYQVGDAVFVGDTLFMPDVGTARCDFPGGDAVQLYRSIRKLLALPDDTRLLMCHDYPPAGREPAWRATVAEQRRANLHARDGVDEAAFVEMRKARDATLAMPQLLLPAVQVNIRAGMPPPADDNGVRYLRLPLDAF</sequence>
<dbReference type="RefSeq" id="WP_021478890.1">
    <property type="nucleotide sequence ID" value="NZ_AVPH01000284.1"/>
</dbReference>
<dbReference type="EMBL" id="AVPH01000284">
    <property type="protein sequence ID" value="ERE00137.1"/>
    <property type="molecule type" value="Genomic_DNA"/>
</dbReference>
<dbReference type="InterPro" id="IPR036866">
    <property type="entry name" value="RibonucZ/Hydroxyglut_hydro"/>
</dbReference>
<feature type="domain" description="Metallo-beta-lactamase" evidence="1">
    <location>
        <begin position="25"/>
        <end position="119"/>
    </location>
</feature>
<name>A0ABN0N245_9NEIS</name>
<dbReference type="PANTHER" id="PTHR43084">
    <property type="entry name" value="PERSULFIDE DIOXYGENASE ETHE1"/>
    <property type="match status" value="1"/>
</dbReference>
<feature type="non-terminal residue" evidence="2">
    <location>
        <position position="1"/>
    </location>
</feature>
<keyword evidence="3" id="KW-1185">Reference proteome</keyword>
<protein>
    <submittedName>
        <fullName evidence="2">Beta-lactamase</fullName>
    </submittedName>
</protein>
<evidence type="ECO:0000313" key="2">
    <source>
        <dbReference type="EMBL" id="ERE00137.1"/>
    </source>
</evidence>
<dbReference type="Proteomes" id="UP000016426">
    <property type="component" value="Unassembled WGS sequence"/>
</dbReference>
<evidence type="ECO:0000259" key="1">
    <source>
        <dbReference type="Pfam" id="PF00753"/>
    </source>
</evidence>
<dbReference type="Gene3D" id="3.60.15.10">
    <property type="entry name" value="Ribonuclease Z/Hydroxyacylglutathione hydrolase-like"/>
    <property type="match status" value="1"/>
</dbReference>
<reference evidence="2 3" key="1">
    <citation type="journal article" date="2013" name="Genome Announc.">
        <title>Genome Sequence of the Pigment-Producing Bacterium Pseudogulbenkiania ferrooxidans, Isolated from Loktak Lake.</title>
        <authorList>
            <person name="Puranik S."/>
            <person name="Talkal R."/>
            <person name="Qureshi A."/>
            <person name="Khardenavis A."/>
            <person name="Kapley A."/>
            <person name="Purohit H.J."/>
        </authorList>
    </citation>
    <scope>NUCLEOTIDE SEQUENCE [LARGE SCALE GENOMIC DNA]</scope>
    <source>
        <strain evidence="2 3">EGD-HP2</strain>
    </source>
</reference>
<proteinExistence type="predicted"/>
<comment type="caution">
    <text evidence="2">The sequence shown here is derived from an EMBL/GenBank/DDBJ whole genome shotgun (WGS) entry which is preliminary data.</text>
</comment>
<evidence type="ECO:0000313" key="3">
    <source>
        <dbReference type="Proteomes" id="UP000016426"/>
    </source>
</evidence>
<organism evidence="2 3">
    <name type="scientific">Pseudogulbenkiania ferrooxidans EGD-HP2</name>
    <dbReference type="NCBI Taxonomy" id="1388764"/>
    <lineage>
        <taxon>Bacteria</taxon>
        <taxon>Pseudomonadati</taxon>
        <taxon>Pseudomonadota</taxon>
        <taxon>Betaproteobacteria</taxon>
        <taxon>Neisseriales</taxon>
        <taxon>Chromobacteriaceae</taxon>
        <taxon>Pseudogulbenkiania</taxon>
    </lineage>
</organism>
<gene>
    <name evidence="2" type="ORF">O166_16385</name>
</gene>
<dbReference type="SUPFAM" id="SSF56281">
    <property type="entry name" value="Metallo-hydrolase/oxidoreductase"/>
    <property type="match status" value="1"/>
</dbReference>
<dbReference type="PANTHER" id="PTHR43084:SF1">
    <property type="entry name" value="PERSULFIDE DIOXYGENASE ETHE1, MITOCHONDRIAL"/>
    <property type="match status" value="1"/>
</dbReference>
<dbReference type="InterPro" id="IPR001279">
    <property type="entry name" value="Metallo-B-lactamas"/>
</dbReference>
<dbReference type="Pfam" id="PF00753">
    <property type="entry name" value="Lactamase_B"/>
    <property type="match status" value="1"/>
</dbReference>
<accession>A0ABN0N245</accession>